<reference evidence="2" key="1">
    <citation type="submission" date="2022-04" db="EMBL/GenBank/DDBJ databases">
        <title>Carnegiea gigantea Genome sequencing and assembly v2.</title>
        <authorList>
            <person name="Copetti D."/>
            <person name="Sanderson M.J."/>
            <person name="Burquez A."/>
            <person name="Wojciechowski M.F."/>
        </authorList>
    </citation>
    <scope>NUCLEOTIDE SEQUENCE</scope>
    <source>
        <strain evidence="2">SGP5-SGP5p</strain>
        <tissue evidence="2">Aerial part</tissue>
    </source>
</reference>
<evidence type="ECO:0000313" key="2">
    <source>
        <dbReference type="EMBL" id="KAJ8450896.1"/>
    </source>
</evidence>
<dbReference type="Proteomes" id="UP001153076">
    <property type="component" value="Unassembled WGS sequence"/>
</dbReference>
<dbReference type="GO" id="GO:0000462">
    <property type="term" value="P:maturation of SSU-rRNA from tricistronic rRNA transcript (SSU-rRNA, 5.8S rRNA, LSU-rRNA)"/>
    <property type="evidence" value="ECO:0007669"/>
    <property type="project" value="TreeGrafter"/>
</dbReference>
<dbReference type="InterPro" id="IPR007146">
    <property type="entry name" value="Sas10/Utp3/C1D"/>
</dbReference>
<dbReference type="Pfam" id="PF04000">
    <property type="entry name" value="Sas10_Utp3"/>
    <property type="match status" value="1"/>
</dbReference>
<dbReference type="GO" id="GO:0032040">
    <property type="term" value="C:small-subunit processome"/>
    <property type="evidence" value="ECO:0007669"/>
    <property type="project" value="TreeGrafter"/>
</dbReference>
<dbReference type="AlphaFoldDB" id="A0A9Q1KU02"/>
<dbReference type="PANTHER" id="PTHR13237:SF8">
    <property type="entry name" value="SOMETHING ABOUT SILENCING PROTEIN 10"/>
    <property type="match status" value="1"/>
</dbReference>
<accession>A0A9Q1KU02</accession>
<organism evidence="2 3">
    <name type="scientific">Carnegiea gigantea</name>
    <dbReference type="NCBI Taxonomy" id="171969"/>
    <lineage>
        <taxon>Eukaryota</taxon>
        <taxon>Viridiplantae</taxon>
        <taxon>Streptophyta</taxon>
        <taxon>Embryophyta</taxon>
        <taxon>Tracheophyta</taxon>
        <taxon>Spermatophyta</taxon>
        <taxon>Magnoliopsida</taxon>
        <taxon>eudicotyledons</taxon>
        <taxon>Gunneridae</taxon>
        <taxon>Pentapetalae</taxon>
        <taxon>Caryophyllales</taxon>
        <taxon>Cactineae</taxon>
        <taxon>Cactaceae</taxon>
        <taxon>Cactoideae</taxon>
        <taxon>Echinocereeae</taxon>
        <taxon>Carnegiea</taxon>
    </lineage>
</organism>
<evidence type="ECO:0000313" key="3">
    <source>
        <dbReference type="Proteomes" id="UP001153076"/>
    </source>
</evidence>
<name>A0A9Q1KU02_9CARY</name>
<comment type="caution">
    <text evidence="2">The sequence shown here is derived from an EMBL/GenBank/DDBJ whole genome shotgun (WGS) entry which is preliminary data.</text>
</comment>
<evidence type="ECO:0000256" key="1">
    <source>
        <dbReference type="SAM" id="MobiDB-lite"/>
    </source>
</evidence>
<gene>
    <name evidence="2" type="ORF">Cgig2_032521</name>
</gene>
<keyword evidence="3" id="KW-1185">Reference proteome</keyword>
<evidence type="ECO:0008006" key="4">
    <source>
        <dbReference type="Google" id="ProtNLM"/>
    </source>
</evidence>
<dbReference type="OrthoDB" id="1924577at2759"/>
<proteinExistence type="predicted"/>
<feature type="region of interest" description="Disordered" evidence="1">
    <location>
        <begin position="184"/>
        <end position="215"/>
    </location>
</feature>
<protein>
    <recommendedName>
        <fullName evidence="4">Neuroguidin</fullName>
    </recommendedName>
</protein>
<sequence length="260" mass="29040">MNQLETHVNPLISKIKKGDNAKKEGMHYLEVKQLLLLAYCQAITFYLLLKSEGQPVRDHPVIARLVEIKSLLDKMKELDGHIPNGLEDLLNGNGDIKPAKKPGAMEHAVKCDLYNELNRLTGPPSDKHISKYGEKAEPVTMLSTGANEKKQQGDKCKVDPVSSESAKMLQYRAALEEKLKLKAVSGSAEPKTDRSKKQKSKKLTGQLETTDDFDDEAMDLEETARNNGRSSTLTSKVSKFITAQDKTRKVYKTRRFVAVT</sequence>
<dbReference type="PANTHER" id="PTHR13237">
    <property type="entry name" value="SOMETHING ABOUT SILENCING PROTEIN 10-RELATED"/>
    <property type="match status" value="1"/>
</dbReference>
<dbReference type="EMBL" id="JAKOGI010000012">
    <property type="protein sequence ID" value="KAJ8450896.1"/>
    <property type="molecule type" value="Genomic_DNA"/>
</dbReference>